<dbReference type="Pfam" id="PF20459">
    <property type="entry name" value="DUF6712"/>
    <property type="match status" value="1"/>
</dbReference>
<dbReference type="EMBL" id="CP029186">
    <property type="protein sequence ID" value="AWH84936.1"/>
    <property type="molecule type" value="Genomic_DNA"/>
</dbReference>
<dbReference type="InterPro" id="IPR046558">
    <property type="entry name" value="DUF6712"/>
</dbReference>
<evidence type="ECO:0000313" key="1">
    <source>
        <dbReference type="EMBL" id="AWH84936.1"/>
    </source>
</evidence>
<reference evidence="1 2" key="1">
    <citation type="submission" date="2018-04" db="EMBL/GenBank/DDBJ databases">
        <title>Genome sequencing of Flavobacterium sp. HYN0059.</title>
        <authorList>
            <person name="Yi H."/>
            <person name="Baek C."/>
        </authorList>
    </citation>
    <scope>NUCLEOTIDE SEQUENCE [LARGE SCALE GENOMIC DNA]</scope>
    <source>
        <strain evidence="1 2">HYN0059</strain>
    </source>
</reference>
<organism evidence="1 2">
    <name type="scientific">Flavobacterium album</name>
    <dbReference type="NCBI Taxonomy" id="2175091"/>
    <lineage>
        <taxon>Bacteria</taxon>
        <taxon>Pseudomonadati</taxon>
        <taxon>Bacteroidota</taxon>
        <taxon>Flavobacteriia</taxon>
        <taxon>Flavobacteriales</taxon>
        <taxon>Flavobacteriaceae</taxon>
        <taxon>Flavobacterium</taxon>
    </lineage>
</organism>
<dbReference type="Proteomes" id="UP000244929">
    <property type="component" value="Chromosome"/>
</dbReference>
<protein>
    <submittedName>
        <fullName evidence="1">Uncharacterized protein</fullName>
    </submittedName>
</protein>
<dbReference type="KEGG" id="falb:HYN59_07255"/>
<proteinExistence type="predicted"/>
<name>A0A2S1QX00_9FLAO</name>
<accession>A0A2S1QX00</accession>
<gene>
    <name evidence="1" type="ORF">HYN59_07255</name>
</gene>
<dbReference type="AlphaFoldDB" id="A0A2S1QX00"/>
<sequence>MGGNVDVDKYIPCILDVQVTVIEPLLGTKLYEKIKQDFQDETLEGDYQVLFTNYLRPILRHQVFAEYVEIGSYTVANGGIFKHAPENSETVNKAEVQYLAQTQRSKAQMYIERAERWLRSNPLPEYSGSCNKDIKVSGGWFL</sequence>
<keyword evidence="2" id="KW-1185">Reference proteome</keyword>
<evidence type="ECO:0000313" key="2">
    <source>
        <dbReference type="Proteomes" id="UP000244929"/>
    </source>
</evidence>